<protein>
    <submittedName>
        <fullName evidence="1">Uncharacterized protein</fullName>
    </submittedName>
</protein>
<evidence type="ECO:0000313" key="1">
    <source>
        <dbReference type="EMBL" id="DAD37632.1"/>
    </source>
</evidence>
<dbReference type="EMBL" id="DUZY01000004">
    <property type="protein sequence ID" value="DAD37632.1"/>
    <property type="molecule type" value="Genomic_DNA"/>
</dbReference>
<proteinExistence type="predicted"/>
<comment type="caution">
    <text evidence="1">The sequence shown here is derived from an EMBL/GenBank/DDBJ whole genome shotgun (WGS) entry which is preliminary data.</text>
</comment>
<dbReference type="Proteomes" id="UP000607653">
    <property type="component" value="Unassembled WGS sequence"/>
</dbReference>
<accession>A0A822YY92</accession>
<name>A0A822YY92_NELNU</name>
<sequence length="100" mass="11544">MIVSSRRATQLTVAMAEISAPEQENRHGMRDFWVETHAVIVPLLLLHICAFKIKISAPSRSRSQSVLRSSLLYLRVWYSLRTTGARSLWEGKLECLQWFL</sequence>
<dbReference type="AlphaFoldDB" id="A0A822YY92"/>
<evidence type="ECO:0000313" key="2">
    <source>
        <dbReference type="Proteomes" id="UP000607653"/>
    </source>
</evidence>
<reference evidence="1 2" key="1">
    <citation type="journal article" date="2020" name="Mol. Biol. Evol.">
        <title>Distinct Expression and Methylation Patterns for Genes with Different Fates following a Single Whole-Genome Duplication in Flowering Plants.</title>
        <authorList>
            <person name="Shi T."/>
            <person name="Rahmani R.S."/>
            <person name="Gugger P.F."/>
            <person name="Wang M."/>
            <person name="Li H."/>
            <person name="Zhang Y."/>
            <person name="Li Z."/>
            <person name="Wang Q."/>
            <person name="Van de Peer Y."/>
            <person name="Marchal K."/>
            <person name="Chen J."/>
        </authorList>
    </citation>
    <scope>NUCLEOTIDE SEQUENCE [LARGE SCALE GENOMIC DNA]</scope>
    <source>
        <tissue evidence="1">Leaf</tissue>
    </source>
</reference>
<organism evidence="1 2">
    <name type="scientific">Nelumbo nucifera</name>
    <name type="common">Sacred lotus</name>
    <dbReference type="NCBI Taxonomy" id="4432"/>
    <lineage>
        <taxon>Eukaryota</taxon>
        <taxon>Viridiplantae</taxon>
        <taxon>Streptophyta</taxon>
        <taxon>Embryophyta</taxon>
        <taxon>Tracheophyta</taxon>
        <taxon>Spermatophyta</taxon>
        <taxon>Magnoliopsida</taxon>
        <taxon>Proteales</taxon>
        <taxon>Nelumbonaceae</taxon>
        <taxon>Nelumbo</taxon>
    </lineage>
</organism>
<keyword evidence="2" id="KW-1185">Reference proteome</keyword>
<gene>
    <name evidence="1" type="ORF">HUJ06_008273</name>
</gene>